<feature type="chain" id="PRO_5046072829" description="Lipoprotein" evidence="2">
    <location>
        <begin position="34"/>
        <end position="137"/>
    </location>
</feature>
<feature type="signal peptide" evidence="2">
    <location>
        <begin position="1"/>
        <end position="33"/>
    </location>
</feature>
<feature type="region of interest" description="Disordered" evidence="1">
    <location>
        <begin position="116"/>
        <end position="137"/>
    </location>
</feature>
<organism evidence="3 4">
    <name type="scientific">Streptomyces antimicrobicus</name>
    <dbReference type="NCBI Taxonomy" id="2883108"/>
    <lineage>
        <taxon>Bacteria</taxon>
        <taxon>Bacillati</taxon>
        <taxon>Actinomycetota</taxon>
        <taxon>Actinomycetes</taxon>
        <taxon>Kitasatosporales</taxon>
        <taxon>Streptomycetaceae</taxon>
        <taxon>Streptomyces</taxon>
    </lineage>
</organism>
<keyword evidence="4" id="KW-1185">Reference proteome</keyword>
<name>A0ABS8B008_9ACTN</name>
<reference evidence="3 4" key="1">
    <citation type="submission" date="2021-10" db="EMBL/GenBank/DDBJ databases">
        <title>Streptomyces sp. strain SMC 277, a novel streptomycete isolated from soil.</title>
        <authorList>
            <person name="Chanama M."/>
        </authorList>
    </citation>
    <scope>NUCLEOTIDE SEQUENCE [LARGE SCALE GENOMIC DNA]</scope>
    <source>
        <strain evidence="3 4">SMC 277</strain>
    </source>
</reference>
<dbReference type="EMBL" id="JAJAUY010000002">
    <property type="protein sequence ID" value="MCB5177936.1"/>
    <property type="molecule type" value="Genomic_DNA"/>
</dbReference>
<protein>
    <recommendedName>
        <fullName evidence="5">Lipoprotein</fullName>
    </recommendedName>
</protein>
<keyword evidence="2" id="KW-0732">Signal</keyword>
<comment type="caution">
    <text evidence="3">The sequence shown here is derived from an EMBL/GenBank/DDBJ whole genome shotgun (WGS) entry which is preliminary data.</text>
</comment>
<dbReference type="PROSITE" id="PS51257">
    <property type="entry name" value="PROKAR_LIPOPROTEIN"/>
    <property type="match status" value="1"/>
</dbReference>
<evidence type="ECO:0000313" key="4">
    <source>
        <dbReference type="Proteomes" id="UP001199054"/>
    </source>
</evidence>
<evidence type="ECO:0000256" key="2">
    <source>
        <dbReference type="SAM" id="SignalP"/>
    </source>
</evidence>
<gene>
    <name evidence="3" type="ORF">LG632_00815</name>
</gene>
<accession>A0ABS8B008</accession>
<evidence type="ECO:0000313" key="3">
    <source>
        <dbReference type="EMBL" id="MCB5177936.1"/>
    </source>
</evidence>
<proteinExistence type="predicted"/>
<feature type="compositionally biased region" description="Basic and acidic residues" evidence="1">
    <location>
        <begin position="117"/>
        <end position="127"/>
    </location>
</feature>
<dbReference type="Proteomes" id="UP001199054">
    <property type="component" value="Unassembled WGS sequence"/>
</dbReference>
<evidence type="ECO:0000256" key="1">
    <source>
        <dbReference type="SAM" id="MobiDB-lite"/>
    </source>
</evidence>
<sequence>MRTGTAATRRAAGWWLCAALTASALLVSGCAASVDPDELPGTYRNAKTGAELVLQPDGRFSATAVSTDLNSDPADFSGRWEFLDDQASSDFIYLSIDGDGLRKVAGVQLYPVGRGAVEFRPDPDGKPLPKLTKTSAP</sequence>
<dbReference type="RefSeq" id="WP_226724339.1">
    <property type="nucleotide sequence ID" value="NZ_JAJAUY010000002.1"/>
</dbReference>
<evidence type="ECO:0008006" key="5">
    <source>
        <dbReference type="Google" id="ProtNLM"/>
    </source>
</evidence>